<keyword evidence="1" id="KW-0812">Transmembrane</keyword>
<feature type="transmembrane region" description="Helical" evidence="1">
    <location>
        <begin position="791"/>
        <end position="813"/>
    </location>
</feature>
<dbReference type="PANTHER" id="PTHR37544">
    <property type="entry name" value="SPRAY-RELATED"/>
    <property type="match status" value="1"/>
</dbReference>
<dbReference type="Pfam" id="PF11915">
    <property type="entry name" value="DUF3433"/>
    <property type="match status" value="1"/>
</dbReference>
<evidence type="ECO:0000256" key="1">
    <source>
        <dbReference type="SAM" id="Phobius"/>
    </source>
</evidence>
<dbReference type="PANTHER" id="PTHR37544:SF3">
    <property type="entry name" value="SPRAY"/>
    <property type="match status" value="1"/>
</dbReference>
<name>A0A194X274_MOLSC</name>
<dbReference type="RefSeq" id="XP_018068656.1">
    <property type="nucleotide sequence ID" value="XM_018222767.1"/>
</dbReference>
<keyword evidence="3" id="KW-1185">Reference proteome</keyword>
<keyword evidence="1" id="KW-1133">Transmembrane helix</keyword>
<dbReference type="InterPro" id="IPR021840">
    <property type="entry name" value="DUF3433"/>
</dbReference>
<evidence type="ECO:0000313" key="2">
    <source>
        <dbReference type="EMBL" id="KUJ14301.1"/>
    </source>
</evidence>
<evidence type="ECO:0000313" key="3">
    <source>
        <dbReference type="Proteomes" id="UP000070700"/>
    </source>
</evidence>
<dbReference type="EMBL" id="KQ947420">
    <property type="protein sequence ID" value="KUJ14301.1"/>
    <property type="molecule type" value="Genomic_DNA"/>
</dbReference>
<feature type="transmembrane region" description="Helical" evidence="1">
    <location>
        <begin position="305"/>
        <end position="325"/>
    </location>
</feature>
<gene>
    <name evidence="2" type="ORF">LY89DRAFT_784269</name>
</gene>
<dbReference type="Proteomes" id="UP000070700">
    <property type="component" value="Unassembled WGS sequence"/>
</dbReference>
<dbReference type="InParanoid" id="A0A194X274"/>
<sequence>MPAFNASNSINNEDRLGELYLKAFLAYEGLPIAQSAWISGVQDQQVAVLPIAPEDPSLQFATFQASTTAYSSTLNCTTLNATRLAYIDSSKEQQLAQDNSMPNKTRIDYCQLQYPISALFSGLGTHGGCQFTIEVPLGIGSDPTTAHVDEWYYGGMDFLSASETPPNSSIDRSCNQWFYLNVNFATLVYYPSNSSNFDFEATFGEEPTFNAVYCQALYLEVPNLKVDFLNTTTSPSFTYDPESFKTLSKAMSPEAFNSTQFEEYLFLDQESLKDPFTFPNTLTDGRPSTIQRGYRILEKQTVNQFAWTIVPVLAVILIKFFWALVDEYFRLLQPYISLAGGSASARSSICVDYVSTIEGWIIIKSILRRHYILAAVATLSVANEVLVTAMGALFSSRPSNVIKPLTGFTNSTLWTTADMMNFTDSSQVIHVLESIVPVYDIPNNTTNWFYPSALTLAMVAWDAQPAPWTTAEYAFLPVILYAAANGNLSYPESTNWTVSTTGVRGSANREALETPKNFFQRLPVVNNDNVTVAVGWEIHDWQDGAETTENTVTFQGSAFRVPSSRTGVRARQDPFKGSLQGVMNYTGFWGPLWLANISTAGDIELANISYPNSSISAVGTNNQTRAIWNLPEMKPGYFGAGFIDFSRVQEPETGIWYSTSPVASLVVCQPRFEYVNAQLILDVTSQQILEYEVNGDPTTLKDSQFFQTWHATDDSTPAEMGIGSAFTTASVFETGTMFEPGNLKIATETAFTSLFSQFAASPRYIFVPVDSSTPVTAGLVTTQMRIMISTAAMAIVVSILSVIIVVLATLSYWTKGFWGLLVIIDKEPDTIGSAIALVCSSRNLLQLLRTTEGNTNGERERILEQQKRRFRIEKFAGERELAHPRIEVNDGTR</sequence>
<reference evidence="2 3" key="1">
    <citation type="submission" date="2015-10" db="EMBL/GenBank/DDBJ databases">
        <title>Full genome of DAOMC 229536 Phialocephala scopiformis, a fungal endophyte of spruce producing the potent anti-insectan compound rugulosin.</title>
        <authorList>
            <consortium name="DOE Joint Genome Institute"/>
            <person name="Walker A.K."/>
            <person name="Frasz S.L."/>
            <person name="Seifert K.A."/>
            <person name="Miller J.D."/>
            <person name="Mondo S.J."/>
            <person name="Labutti K."/>
            <person name="Lipzen A."/>
            <person name="Dockter R."/>
            <person name="Kennedy M."/>
            <person name="Grigoriev I.V."/>
            <person name="Spatafora J.W."/>
        </authorList>
    </citation>
    <scope>NUCLEOTIDE SEQUENCE [LARGE SCALE GENOMIC DNA]</scope>
    <source>
        <strain evidence="2 3">CBS 120377</strain>
    </source>
</reference>
<dbReference type="AlphaFoldDB" id="A0A194X274"/>
<feature type="transmembrane region" description="Helical" evidence="1">
    <location>
        <begin position="371"/>
        <end position="394"/>
    </location>
</feature>
<protein>
    <submittedName>
        <fullName evidence="2">Uncharacterized protein</fullName>
    </submittedName>
</protein>
<dbReference type="KEGG" id="psco:LY89DRAFT_784269"/>
<keyword evidence="1" id="KW-0472">Membrane</keyword>
<dbReference type="OrthoDB" id="3248909at2759"/>
<proteinExistence type="predicted"/>
<organism evidence="2 3">
    <name type="scientific">Mollisia scopiformis</name>
    <name type="common">Conifer needle endophyte fungus</name>
    <name type="synonym">Phialocephala scopiformis</name>
    <dbReference type="NCBI Taxonomy" id="149040"/>
    <lineage>
        <taxon>Eukaryota</taxon>
        <taxon>Fungi</taxon>
        <taxon>Dikarya</taxon>
        <taxon>Ascomycota</taxon>
        <taxon>Pezizomycotina</taxon>
        <taxon>Leotiomycetes</taxon>
        <taxon>Helotiales</taxon>
        <taxon>Mollisiaceae</taxon>
        <taxon>Mollisia</taxon>
    </lineage>
</organism>
<accession>A0A194X274</accession>
<dbReference type="GeneID" id="28832493"/>